<dbReference type="HOGENOM" id="CLU_091805_2_0_0"/>
<evidence type="ECO:0000256" key="4">
    <source>
        <dbReference type="ARBA" id="ARBA00022989"/>
    </source>
</evidence>
<dbReference type="FunFam" id="1.20.1260.100:FF:000001">
    <property type="entry name" value="translocator protein 2"/>
    <property type="match status" value="1"/>
</dbReference>
<keyword evidence="5 6" id="KW-0472">Membrane</keyword>
<evidence type="ECO:0000313" key="7">
    <source>
        <dbReference type="EMBL" id="ACZ41998.1"/>
    </source>
</evidence>
<dbReference type="GO" id="GO:0033013">
    <property type="term" value="P:tetrapyrrole metabolic process"/>
    <property type="evidence" value="ECO:0007669"/>
    <property type="project" value="UniProtKB-ARBA"/>
</dbReference>
<feature type="transmembrane region" description="Helical" evidence="6">
    <location>
        <begin position="93"/>
        <end position="112"/>
    </location>
</feature>
<evidence type="ECO:0000256" key="2">
    <source>
        <dbReference type="ARBA" id="ARBA00007524"/>
    </source>
</evidence>
<dbReference type="eggNOG" id="COG3476">
    <property type="taxonomic scope" value="Bacteria"/>
</dbReference>
<feature type="transmembrane region" description="Helical" evidence="6">
    <location>
        <begin position="146"/>
        <end position="167"/>
    </location>
</feature>
<keyword evidence="8" id="KW-1185">Reference proteome</keyword>
<sequence length="171" mass="19319">MVKDTKSYFEDKRVNLASFGKALGFIAICEGVGLIGSIPTAQNIPSWYSEIRKPSFTPPNWLFGPVWTILYMLMGIALYIVSLKEDNPLKRTATKLFFIQLALNLLWSYIFFGLRSPRLGFIEIVTLVAFIAMTIRAVARVSVIAAVILIPYLAWSMFATVLNFSIWRLNS</sequence>
<evidence type="ECO:0000313" key="8">
    <source>
        <dbReference type="Proteomes" id="UP000000323"/>
    </source>
</evidence>
<dbReference type="PIRSF" id="PIRSF005859">
    <property type="entry name" value="PBR"/>
    <property type="match status" value="1"/>
</dbReference>
<dbReference type="InterPro" id="IPR004307">
    <property type="entry name" value="TspO_MBR"/>
</dbReference>
<proteinExistence type="inferred from homology"/>
<comment type="similarity">
    <text evidence="2">Belongs to the TspO/BZRP family.</text>
</comment>
<dbReference type="InterPro" id="IPR038330">
    <property type="entry name" value="TspO/MBR-related_sf"/>
</dbReference>
<dbReference type="STRING" id="525904.Tter_1082"/>
<dbReference type="AlphaFoldDB" id="D1CB33"/>
<dbReference type="PANTHER" id="PTHR10057">
    <property type="entry name" value="PERIPHERAL-TYPE BENZODIAZEPINE RECEPTOR"/>
    <property type="match status" value="1"/>
</dbReference>
<keyword evidence="3 6" id="KW-0812">Transmembrane</keyword>
<protein>
    <submittedName>
        <fullName evidence="7">TspO and MBR like protein</fullName>
    </submittedName>
</protein>
<accession>D1CB33</accession>
<keyword evidence="4 6" id="KW-1133">Transmembrane helix</keyword>
<dbReference type="Proteomes" id="UP000000323">
    <property type="component" value="Chromosome 1"/>
</dbReference>
<feature type="transmembrane region" description="Helical" evidence="6">
    <location>
        <begin position="21"/>
        <end position="41"/>
    </location>
</feature>
<dbReference type="EMBL" id="CP001825">
    <property type="protein sequence ID" value="ACZ41998.1"/>
    <property type="molecule type" value="Genomic_DNA"/>
</dbReference>
<comment type="subcellular location">
    <subcellularLocation>
        <location evidence="1">Membrane</location>
        <topology evidence="1">Multi-pass membrane protein</topology>
    </subcellularLocation>
</comment>
<evidence type="ECO:0000256" key="1">
    <source>
        <dbReference type="ARBA" id="ARBA00004141"/>
    </source>
</evidence>
<evidence type="ECO:0000256" key="6">
    <source>
        <dbReference type="SAM" id="Phobius"/>
    </source>
</evidence>
<dbReference type="PANTHER" id="PTHR10057:SF0">
    <property type="entry name" value="TRANSLOCATOR PROTEIN"/>
    <property type="match status" value="1"/>
</dbReference>
<feature type="transmembrane region" description="Helical" evidence="6">
    <location>
        <begin position="61"/>
        <end position="81"/>
    </location>
</feature>
<dbReference type="GO" id="GO:0016020">
    <property type="term" value="C:membrane"/>
    <property type="evidence" value="ECO:0007669"/>
    <property type="project" value="UniProtKB-SubCell"/>
</dbReference>
<dbReference type="Gene3D" id="1.20.1260.100">
    <property type="entry name" value="TspO/MBR protein"/>
    <property type="match status" value="1"/>
</dbReference>
<evidence type="ECO:0000256" key="3">
    <source>
        <dbReference type="ARBA" id="ARBA00022692"/>
    </source>
</evidence>
<feature type="transmembrane region" description="Helical" evidence="6">
    <location>
        <begin position="118"/>
        <end position="139"/>
    </location>
</feature>
<evidence type="ECO:0000256" key="5">
    <source>
        <dbReference type="ARBA" id="ARBA00023136"/>
    </source>
</evidence>
<dbReference type="KEGG" id="ttr:Tter_1082"/>
<organism evidence="7 8">
    <name type="scientific">Thermobaculum terrenum (strain ATCC BAA-798 / CCMEE 7001 / YNP1)</name>
    <dbReference type="NCBI Taxonomy" id="525904"/>
    <lineage>
        <taxon>Bacteria</taxon>
        <taxon>Bacillati</taxon>
        <taxon>Chloroflexota</taxon>
        <taxon>Chloroflexia</taxon>
        <taxon>Candidatus Thermobaculales</taxon>
        <taxon>Candidatus Thermobaculaceae</taxon>
        <taxon>Thermobaculum</taxon>
    </lineage>
</organism>
<reference evidence="8" key="1">
    <citation type="journal article" date="2010" name="Stand. Genomic Sci.">
        <title>Complete genome sequence of 'Thermobaculum terrenum' type strain (YNP1).</title>
        <authorList>
            <person name="Kiss H."/>
            <person name="Cleland D."/>
            <person name="Lapidus A."/>
            <person name="Lucas S."/>
            <person name="Glavina Del Rio T."/>
            <person name="Nolan M."/>
            <person name="Tice H."/>
            <person name="Han C."/>
            <person name="Goodwin L."/>
            <person name="Pitluck S."/>
            <person name="Liolios K."/>
            <person name="Ivanova N."/>
            <person name="Mavromatis K."/>
            <person name="Ovchinnikova G."/>
            <person name="Pati A."/>
            <person name="Chen A."/>
            <person name="Palaniappan K."/>
            <person name="Land M."/>
            <person name="Hauser L."/>
            <person name="Chang Y."/>
            <person name="Jeffries C."/>
            <person name="Lu M."/>
            <person name="Brettin T."/>
            <person name="Detter J."/>
            <person name="Goker M."/>
            <person name="Tindall B."/>
            <person name="Beck B."/>
            <person name="McDermott T."/>
            <person name="Woyke T."/>
            <person name="Bristow J."/>
            <person name="Eisen J."/>
            <person name="Markowitz V."/>
            <person name="Hugenholtz P."/>
            <person name="Kyrpides N."/>
            <person name="Klenk H."/>
            <person name="Cheng J."/>
        </authorList>
    </citation>
    <scope>NUCLEOTIDE SEQUENCE [LARGE SCALE GENOMIC DNA]</scope>
    <source>
        <strain evidence="8">ATCC BAA-798 / YNP1</strain>
    </source>
</reference>
<gene>
    <name evidence="7" type="ordered locus">Tter_1082</name>
</gene>
<dbReference type="CDD" id="cd15904">
    <property type="entry name" value="TSPO_MBR"/>
    <property type="match status" value="1"/>
</dbReference>
<dbReference type="RefSeq" id="WP_012875033.1">
    <property type="nucleotide sequence ID" value="NC_013525.1"/>
</dbReference>
<dbReference type="Pfam" id="PF03073">
    <property type="entry name" value="TspO_MBR"/>
    <property type="match status" value="1"/>
</dbReference>
<name>D1CB33_THET1</name>